<accession>A0AAV7RIC3</accession>
<reference evidence="1" key="1">
    <citation type="journal article" date="2022" name="bioRxiv">
        <title>Sequencing and chromosome-scale assembly of the giantPleurodeles waltlgenome.</title>
        <authorList>
            <person name="Brown T."/>
            <person name="Elewa A."/>
            <person name="Iarovenko S."/>
            <person name="Subramanian E."/>
            <person name="Araus A.J."/>
            <person name="Petzold A."/>
            <person name="Susuki M."/>
            <person name="Suzuki K.-i.T."/>
            <person name="Hayashi T."/>
            <person name="Toyoda A."/>
            <person name="Oliveira C."/>
            <person name="Osipova E."/>
            <person name="Leigh N.D."/>
            <person name="Simon A."/>
            <person name="Yun M.H."/>
        </authorList>
    </citation>
    <scope>NUCLEOTIDE SEQUENCE</scope>
    <source>
        <strain evidence="1">20211129_DDA</strain>
        <tissue evidence="1">Liver</tissue>
    </source>
</reference>
<dbReference type="AlphaFoldDB" id="A0AAV7RIC3"/>
<dbReference type="Proteomes" id="UP001066276">
    <property type="component" value="Chromosome 5"/>
</dbReference>
<comment type="caution">
    <text evidence="1">The sequence shown here is derived from an EMBL/GenBank/DDBJ whole genome shotgun (WGS) entry which is preliminary data.</text>
</comment>
<proteinExistence type="predicted"/>
<evidence type="ECO:0000313" key="1">
    <source>
        <dbReference type="EMBL" id="KAJ1151255.1"/>
    </source>
</evidence>
<keyword evidence="2" id="KW-1185">Reference proteome</keyword>
<dbReference type="EMBL" id="JANPWB010000009">
    <property type="protein sequence ID" value="KAJ1151255.1"/>
    <property type="molecule type" value="Genomic_DNA"/>
</dbReference>
<organism evidence="1 2">
    <name type="scientific">Pleurodeles waltl</name>
    <name type="common">Iberian ribbed newt</name>
    <dbReference type="NCBI Taxonomy" id="8319"/>
    <lineage>
        <taxon>Eukaryota</taxon>
        <taxon>Metazoa</taxon>
        <taxon>Chordata</taxon>
        <taxon>Craniata</taxon>
        <taxon>Vertebrata</taxon>
        <taxon>Euteleostomi</taxon>
        <taxon>Amphibia</taxon>
        <taxon>Batrachia</taxon>
        <taxon>Caudata</taxon>
        <taxon>Salamandroidea</taxon>
        <taxon>Salamandridae</taxon>
        <taxon>Pleurodelinae</taxon>
        <taxon>Pleurodeles</taxon>
    </lineage>
</organism>
<gene>
    <name evidence="1" type="ORF">NDU88_004039</name>
</gene>
<evidence type="ECO:0000313" key="2">
    <source>
        <dbReference type="Proteomes" id="UP001066276"/>
    </source>
</evidence>
<protein>
    <submittedName>
        <fullName evidence="1">Uncharacterized protein</fullName>
    </submittedName>
</protein>
<sequence>MLPAFKSSVELRSLVLCTGPRASAAQLDTVGPAGTSLLRSSVPPAGPFASGCRRSRLEVSRRVSGERSEGLLLHPLYAWGGIAEGMASSIFFPAAEFPRIVLELSNEIPDLQISF</sequence>
<name>A0AAV7RIC3_PLEWA</name>